<dbReference type="Proteomes" id="UP000243542">
    <property type="component" value="Unassembled WGS sequence"/>
</dbReference>
<proteinExistence type="predicted"/>
<dbReference type="EMBL" id="PDJK01000002">
    <property type="protein sequence ID" value="PFG49150.1"/>
    <property type="molecule type" value="Genomic_DNA"/>
</dbReference>
<organism evidence="2 3">
    <name type="scientific">Amycolatopsis sulphurea</name>
    <dbReference type="NCBI Taxonomy" id="76022"/>
    <lineage>
        <taxon>Bacteria</taxon>
        <taxon>Bacillati</taxon>
        <taxon>Actinomycetota</taxon>
        <taxon>Actinomycetes</taxon>
        <taxon>Pseudonocardiales</taxon>
        <taxon>Pseudonocardiaceae</taxon>
        <taxon>Amycolatopsis</taxon>
    </lineage>
</organism>
<keyword evidence="2" id="KW-0315">Glutamine amidotransferase</keyword>
<keyword evidence="2" id="KW-0808">Transferase</keyword>
<feature type="domain" description="Glutamine amidotransferase" evidence="1">
    <location>
        <begin position="30"/>
        <end position="166"/>
    </location>
</feature>
<gene>
    <name evidence="2" type="ORF">ATK36_4281</name>
</gene>
<dbReference type="Gene3D" id="3.40.50.880">
    <property type="match status" value="1"/>
</dbReference>
<dbReference type="AlphaFoldDB" id="A0A2A9FF68"/>
<comment type="caution">
    <text evidence="2">The sequence shown here is derived from an EMBL/GenBank/DDBJ whole genome shotgun (WGS) entry which is preliminary data.</text>
</comment>
<dbReference type="CDD" id="cd01741">
    <property type="entry name" value="GATase1_1"/>
    <property type="match status" value="1"/>
</dbReference>
<dbReference type="PANTHER" id="PTHR42695:SF5">
    <property type="entry name" value="GLUTAMINE AMIDOTRANSFERASE YLR126C-RELATED"/>
    <property type="match status" value="1"/>
</dbReference>
<name>A0A2A9FF68_9PSEU</name>
<dbReference type="GO" id="GO:0016740">
    <property type="term" value="F:transferase activity"/>
    <property type="evidence" value="ECO:0007669"/>
    <property type="project" value="UniProtKB-KW"/>
</dbReference>
<dbReference type="SUPFAM" id="SSF52317">
    <property type="entry name" value="Class I glutamine amidotransferase-like"/>
    <property type="match status" value="1"/>
</dbReference>
<dbReference type="GO" id="GO:0005829">
    <property type="term" value="C:cytosol"/>
    <property type="evidence" value="ECO:0007669"/>
    <property type="project" value="TreeGrafter"/>
</dbReference>
<dbReference type="PANTHER" id="PTHR42695">
    <property type="entry name" value="GLUTAMINE AMIDOTRANSFERASE YLR126C-RELATED"/>
    <property type="match status" value="1"/>
</dbReference>
<dbReference type="InterPro" id="IPR029062">
    <property type="entry name" value="Class_I_gatase-like"/>
</dbReference>
<dbReference type="Pfam" id="PF00117">
    <property type="entry name" value="GATase"/>
    <property type="match status" value="1"/>
</dbReference>
<evidence type="ECO:0000259" key="1">
    <source>
        <dbReference type="Pfam" id="PF00117"/>
    </source>
</evidence>
<dbReference type="InterPro" id="IPR044992">
    <property type="entry name" value="ChyE-like"/>
</dbReference>
<dbReference type="PROSITE" id="PS51273">
    <property type="entry name" value="GATASE_TYPE_1"/>
    <property type="match status" value="1"/>
</dbReference>
<reference evidence="2 3" key="1">
    <citation type="submission" date="2017-10" db="EMBL/GenBank/DDBJ databases">
        <title>Sequencing the genomes of 1000 actinobacteria strains.</title>
        <authorList>
            <person name="Klenk H.-P."/>
        </authorList>
    </citation>
    <scope>NUCLEOTIDE SEQUENCE [LARGE SCALE GENOMIC DNA]</scope>
    <source>
        <strain evidence="2 3">DSM 46092</strain>
    </source>
</reference>
<evidence type="ECO:0000313" key="3">
    <source>
        <dbReference type="Proteomes" id="UP000243542"/>
    </source>
</evidence>
<dbReference type="InterPro" id="IPR017926">
    <property type="entry name" value="GATASE"/>
</dbReference>
<accession>A0A2A9FF68</accession>
<keyword evidence="3" id="KW-1185">Reference proteome</keyword>
<sequence length="239" mass="25842">MAGVYGEQLHRAGWQVVTHRPEQGSALPDWTRFDGIVAMGGPMSANDELPWMVAEKVLVTSAVRAGVPFYGACLGAQLLAAALGARIYRGPRPEFGMGAVRMAPASFDDPLFGGIPRQVPVFQWHGETFDLPTGAVLLATGDDVHHQAVRVGRVAYGVQFHLEVSSALLEEWLSVPSCHAEVVAAMGVGGPDELRAELRQAEVRMLRLATRVFAGWIGLVARQPKLPCPCRRRQLAKAD</sequence>
<protein>
    <submittedName>
        <fullName evidence="2">GMP synthase-like glutamine amidotransferase</fullName>
    </submittedName>
</protein>
<evidence type="ECO:0000313" key="2">
    <source>
        <dbReference type="EMBL" id="PFG49150.1"/>
    </source>
</evidence>